<dbReference type="AlphaFoldDB" id="A0A4D6LHZ6"/>
<protein>
    <submittedName>
        <fullName evidence="1">Uncharacterized protein</fullName>
    </submittedName>
</protein>
<reference evidence="1 2" key="1">
    <citation type="submission" date="2019-04" db="EMBL/GenBank/DDBJ databases">
        <title>An improved genome assembly and genetic linkage map for asparagus bean, Vigna unguiculata ssp. sesquipedialis.</title>
        <authorList>
            <person name="Xia Q."/>
            <person name="Zhang R."/>
            <person name="Dong Y."/>
        </authorList>
    </citation>
    <scope>NUCLEOTIDE SEQUENCE [LARGE SCALE GENOMIC DNA]</scope>
    <source>
        <tissue evidence="1">Leaf</tissue>
    </source>
</reference>
<organism evidence="1 2">
    <name type="scientific">Vigna unguiculata</name>
    <name type="common">Cowpea</name>
    <dbReference type="NCBI Taxonomy" id="3917"/>
    <lineage>
        <taxon>Eukaryota</taxon>
        <taxon>Viridiplantae</taxon>
        <taxon>Streptophyta</taxon>
        <taxon>Embryophyta</taxon>
        <taxon>Tracheophyta</taxon>
        <taxon>Spermatophyta</taxon>
        <taxon>Magnoliopsida</taxon>
        <taxon>eudicotyledons</taxon>
        <taxon>Gunneridae</taxon>
        <taxon>Pentapetalae</taxon>
        <taxon>rosids</taxon>
        <taxon>fabids</taxon>
        <taxon>Fabales</taxon>
        <taxon>Fabaceae</taxon>
        <taxon>Papilionoideae</taxon>
        <taxon>50 kb inversion clade</taxon>
        <taxon>NPAAA clade</taxon>
        <taxon>indigoferoid/millettioid clade</taxon>
        <taxon>Phaseoleae</taxon>
        <taxon>Vigna</taxon>
    </lineage>
</organism>
<accession>A0A4D6LHZ6</accession>
<dbReference type="EMBL" id="CP039347">
    <property type="protein sequence ID" value="QCD88181.1"/>
    <property type="molecule type" value="Genomic_DNA"/>
</dbReference>
<proteinExistence type="predicted"/>
<evidence type="ECO:0000313" key="2">
    <source>
        <dbReference type="Proteomes" id="UP000501690"/>
    </source>
</evidence>
<name>A0A4D6LHZ6_VIGUN</name>
<evidence type="ECO:0000313" key="1">
    <source>
        <dbReference type="EMBL" id="QCD88181.1"/>
    </source>
</evidence>
<keyword evidence="2" id="KW-1185">Reference proteome</keyword>
<gene>
    <name evidence="1" type="ORF">DEO72_LG3g2723</name>
</gene>
<dbReference type="Proteomes" id="UP000501690">
    <property type="component" value="Linkage Group LG3"/>
</dbReference>
<sequence>MSQLLIELRPYPLFRVQNSRTQHCSSSSHSVAKLLFLSVQTPPHSAAPLRHRPPQPPLCSAEGCHCSVPLCCDVVAIRQRFEGAAVEELWFVPAPHSCFGVSCWWQMIRVLLVSNSGEVHCGGVHGEAMVARFATTNGGEVRYGESLKI</sequence>